<gene>
    <name evidence="7" type="ORF">METZ01_LOCUS188860</name>
</gene>
<accession>A0A382DBW8</accession>
<dbReference type="PANTHER" id="PTHR30480:SF13">
    <property type="entry name" value="BETA-HEXOSAMINIDASE"/>
    <property type="match status" value="1"/>
</dbReference>
<dbReference type="Gene3D" id="3.20.20.300">
    <property type="entry name" value="Glycoside hydrolase, family 3, N-terminal domain"/>
    <property type="match status" value="1"/>
</dbReference>
<evidence type="ECO:0000313" key="7">
    <source>
        <dbReference type="EMBL" id="SVB36006.1"/>
    </source>
</evidence>
<dbReference type="AlphaFoldDB" id="A0A382DBW8"/>
<evidence type="ECO:0000259" key="6">
    <source>
        <dbReference type="Pfam" id="PF00933"/>
    </source>
</evidence>
<dbReference type="EC" id="3.2.1.52" evidence="3"/>
<feature type="non-terminal residue" evidence="7">
    <location>
        <position position="127"/>
    </location>
</feature>
<dbReference type="InterPro" id="IPR001764">
    <property type="entry name" value="Glyco_hydro_3_N"/>
</dbReference>
<proteinExistence type="inferred from homology"/>
<evidence type="ECO:0000256" key="4">
    <source>
        <dbReference type="ARBA" id="ARBA00022801"/>
    </source>
</evidence>
<dbReference type="InterPro" id="IPR036962">
    <property type="entry name" value="Glyco_hydro_3_N_sf"/>
</dbReference>
<evidence type="ECO:0000256" key="2">
    <source>
        <dbReference type="ARBA" id="ARBA00005336"/>
    </source>
</evidence>
<dbReference type="EMBL" id="UINC01038665">
    <property type="protein sequence ID" value="SVB36006.1"/>
    <property type="molecule type" value="Genomic_DNA"/>
</dbReference>
<organism evidence="7">
    <name type="scientific">marine metagenome</name>
    <dbReference type="NCBI Taxonomy" id="408172"/>
    <lineage>
        <taxon>unclassified sequences</taxon>
        <taxon>metagenomes</taxon>
        <taxon>ecological metagenomes</taxon>
    </lineage>
</organism>
<evidence type="ECO:0000256" key="3">
    <source>
        <dbReference type="ARBA" id="ARBA00012663"/>
    </source>
</evidence>
<keyword evidence="5" id="KW-0326">Glycosidase</keyword>
<dbReference type="InterPro" id="IPR050226">
    <property type="entry name" value="NagZ_Beta-hexosaminidase"/>
</dbReference>
<dbReference type="PANTHER" id="PTHR30480">
    <property type="entry name" value="BETA-HEXOSAMINIDASE-RELATED"/>
    <property type="match status" value="1"/>
</dbReference>
<evidence type="ECO:0000256" key="1">
    <source>
        <dbReference type="ARBA" id="ARBA00001231"/>
    </source>
</evidence>
<feature type="domain" description="Glycoside hydrolase family 3 N-terminal" evidence="6">
    <location>
        <begin position="14"/>
        <end position="127"/>
    </location>
</feature>
<comment type="similarity">
    <text evidence="2">Belongs to the glycosyl hydrolase 3 family.</text>
</comment>
<evidence type="ECO:0000256" key="5">
    <source>
        <dbReference type="ARBA" id="ARBA00023295"/>
    </source>
</evidence>
<comment type="catalytic activity">
    <reaction evidence="1">
        <text>Hydrolysis of terminal non-reducing N-acetyl-D-hexosamine residues in N-acetyl-beta-D-hexosaminides.</text>
        <dbReference type="EC" id="3.2.1.52"/>
    </reaction>
</comment>
<sequence length="127" mass="14265">MSLGPLMIDLKGTSLSEQERVWLQEPVVGGVILFSRNFVDLEQLRYLVDEIHDIRDPALLVAVDQEGGRVQRFREPFTVLPSMASLGRFYDKDAGQALEVSHLFGWMMASELRAMGIDISFAPVVDL</sequence>
<reference evidence="7" key="1">
    <citation type="submission" date="2018-05" db="EMBL/GenBank/DDBJ databases">
        <authorList>
            <person name="Lanie J.A."/>
            <person name="Ng W.-L."/>
            <person name="Kazmierczak K.M."/>
            <person name="Andrzejewski T.M."/>
            <person name="Davidsen T.M."/>
            <person name="Wayne K.J."/>
            <person name="Tettelin H."/>
            <person name="Glass J.I."/>
            <person name="Rusch D."/>
            <person name="Podicherti R."/>
            <person name="Tsui H.-C.T."/>
            <person name="Winkler M.E."/>
        </authorList>
    </citation>
    <scope>NUCLEOTIDE SEQUENCE</scope>
</reference>
<dbReference type="GO" id="GO:0009254">
    <property type="term" value="P:peptidoglycan turnover"/>
    <property type="evidence" value="ECO:0007669"/>
    <property type="project" value="TreeGrafter"/>
</dbReference>
<dbReference type="SUPFAM" id="SSF51445">
    <property type="entry name" value="(Trans)glycosidases"/>
    <property type="match status" value="1"/>
</dbReference>
<dbReference type="InterPro" id="IPR017853">
    <property type="entry name" value="GH"/>
</dbReference>
<name>A0A382DBW8_9ZZZZ</name>
<keyword evidence="4" id="KW-0378">Hydrolase</keyword>
<dbReference type="GO" id="GO:0004563">
    <property type="term" value="F:beta-N-acetylhexosaminidase activity"/>
    <property type="evidence" value="ECO:0007669"/>
    <property type="project" value="UniProtKB-EC"/>
</dbReference>
<dbReference type="GO" id="GO:0005975">
    <property type="term" value="P:carbohydrate metabolic process"/>
    <property type="evidence" value="ECO:0007669"/>
    <property type="project" value="InterPro"/>
</dbReference>
<dbReference type="Pfam" id="PF00933">
    <property type="entry name" value="Glyco_hydro_3"/>
    <property type="match status" value="1"/>
</dbReference>
<protein>
    <recommendedName>
        <fullName evidence="3">beta-N-acetylhexosaminidase</fullName>
        <ecNumber evidence="3">3.2.1.52</ecNumber>
    </recommendedName>
</protein>